<dbReference type="FunFam" id="1.25.40.10:FF:000031">
    <property type="entry name" value="Pentatricopeptide repeat-containing protein mitochondrial"/>
    <property type="match status" value="1"/>
</dbReference>
<dbReference type="SUPFAM" id="SSF48452">
    <property type="entry name" value="TPR-like"/>
    <property type="match status" value="1"/>
</dbReference>
<dbReference type="GO" id="GO:0048731">
    <property type="term" value="P:system development"/>
    <property type="evidence" value="ECO:0007669"/>
    <property type="project" value="UniProtKB-ARBA"/>
</dbReference>
<feature type="repeat" description="PPR" evidence="3">
    <location>
        <begin position="73"/>
        <end position="107"/>
    </location>
</feature>
<dbReference type="GO" id="GO:0003723">
    <property type="term" value="F:RNA binding"/>
    <property type="evidence" value="ECO:0007669"/>
    <property type="project" value="InterPro"/>
</dbReference>
<dbReference type="FunFam" id="1.25.40.10:FF:000280">
    <property type="entry name" value="Pentatricopeptide repeat-containing protein"/>
    <property type="match status" value="1"/>
</dbReference>
<dbReference type="InterPro" id="IPR046848">
    <property type="entry name" value="E_motif"/>
</dbReference>
<dbReference type="InterPro" id="IPR046960">
    <property type="entry name" value="PPR_At4g14850-like_plant"/>
</dbReference>
<evidence type="ECO:0000256" key="2">
    <source>
        <dbReference type="ARBA" id="ARBA00061659"/>
    </source>
</evidence>
<comment type="similarity">
    <text evidence="2">Belongs to the PPR family. PCMP-E subfamily.</text>
</comment>
<name>A0AAD5J654_ACENE</name>
<reference evidence="4" key="1">
    <citation type="journal article" date="2022" name="Plant J.">
        <title>Strategies of tolerance reflected in two North American maple genomes.</title>
        <authorList>
            <person name="McEvoy S.L."/>
            <person name="Sezen U.U."/>
            <person name="Trouern-Trend A."/>
            <person name="McMahon S.M."/>
            <person name="Schaberg P.G."/>
            <person name="Yang J."/>
            <person name="Wegrzyn J.L."/>
            <person name="Swenson N.G."/>
        </authorList>
    </citation>
    <scope>NUCLEOTIDE SEQUENCE</scope>
    <source>
        <strain evidence="4">91603</strain>
    </source>
</reference>
<dbReference type="EMBL" id="JAJSOW010000100">
    <property type="protein sequence ID" value="KAI9186252.1"/>
    <property type="molecule type" value="Genomic_DNA"/>
</dbReference>
<dbReference type="Pfam" id="PF12854">
    <property type="entry name" value="PPR_1"/>
    <property type="match status" value="1"/>
</dbReference>
<dbReference type="NCBIfam" id="TIGR00756">
    <property type="entry name" value="PPR"/>
    <property type="match status" value="9"/>
</dbReference>
<dbReference type="InterPro" id="IPR002885">
    <property type="entry name" value="PPR_rpt"/>
</dbReference>
<accession>A0AAD5J654</accession>
<evidence type="ECO:0000256" key="1">
    <source>
        <dbReference type="ARBA" id="ARBA00022737"/>
    </source>
</evidence>
<dbReference type="InterPro" id="IPR011990">
    <property type="entry name" value="TPR-like_helical_dom_sf"/>
</dbReference>
<protein>
    <recommendedName>
        <fullName evidence="6">Pentatricopeptide repeat-containing protein</fullName>
    </recommendedName>
</protein>
<dbReference type="GO" id="GO:0009451">
    <property type="term" value="P:RNA modification"/>
    <property type="evidence" value="ECO:0007669"/>
    <property type="project" value="InterPro"/>
</dbReference>
<dbReference type="Pfam" id="PF20431">
    <property type="entry name" value="E_motif"/>
    <property type="match status" value="1"/>
</dbReference>
<feature type="repeat" description="PPR" evidence="3">
    <location>
        <begin position="474"/>
        <end position="508"/>
    </location>
</feature>
<evidence type="ECO:0000313" key="5">
    <source>
        <dbReference type="Proteomes" id="UP001064489"/>
    </source>
</evidence>
<keyword evidence="5" id="KW-1185">Reference proteome</keyword>
<gene>
    <name evidence="4" type="ORF">LWI28_015279</name>
</gene>
<feature type="repeat" description="PPR" evidence="3">
    <location>
        <begin position="138"/>
        <end position="172"/>
    </location>
</feature>
<dbReference type="FunFam" id="1.25.40.10:FF:000125">
    <property type="entry name" value="Pentatricopeptide repeat-containing protein"/>
    <property type="match status" value="1"/>
</dbReference>
<organism evidence="4 5">
    <name type="scientific">Acer negundo</name>
    <name type="common">Box elder</name>
    <dbReference type="NCBI Taxonomy" id="4023"/>
    <lineage>
        <taxon>Eukaryota</taxon>
        <taxon>Viridiplantae</taxon>
        <taxon>Streptophyta</taxon>
        <taxon>Embryophyta</taxon>
        <taxon>Tracheophyta</taxon>
        <taxon>Spermatophyta</taxon>
        <taxon>Magnoliopsida</taxon>
        <taxon>eudicotyledons</taxon>
        <taxon>Gunneridae</taxon>
        <taxon>Pentapetalae</taxon>
        <taxon>rosids</taxon>
        <taxon>malvids</taxon>
        <taxon>Sapindales</taxon>
        <taxon>Sapindaceae</taxon>
        <taxon>Hippocastanoideae</taxon>
        <taxon>Acereae</taxon>
        <taxon>Acer</taxon>
    </lineage>
</organism>
<dbReference type="Pfam" id="PF13041">
    <property type="entry name" value="PPR_2"/>
    <property type="match status" value="2"/>
</dbReference>
<dbReference type="Gene3D" id="1.25.40.10">
    <property type="entry name" value="Tetratricopeptide repeat domain"/>
    <property type="match status" value="4"/>
</dbReference>
<comment type="caution">
    <text evidence="4">The sequence shown here is derived from an EMBL/GenBank/DDBJ whole genome shotgun (WGS) entry which is preliminary data.</text>
</comment>
<dbReference type="Proteomes" id="UP001064489">
    <property type="component" value="Chromosome 3"/>
</dbReference>
<proteinExistence type="inferred from homology"/>
<feature type="repeat" description="PPR" evidence="3">
    <location>
        <begin position="342"/>
        <end position="376"/>
    </location>
</feature>
<reference evidence="4" key="2">
    <citation type="submission" date="2023-02" db="EMBL/GenBank/DDBJ databases">
        <authorList>
            <person name="Swenson N.G."/>
            <person name="Wegrzyn J.L."/>
            <person name="Mcevoy S.L."/>
        </authorList>
    </citation>
    <scope>NUCLEOTIDE SEQUENCE</scope>
    <source>
        <strain evidence="4">91603</strain>
        <tissue evidence="4">Leaf</tissue>
    </source>
</reference>
<evidence type="ECO:0008006" key="6">
    <source>
        <dbReference type="Google" id="ProtNLM"/>
    </source>
</evidence>
<feature type="repeat" description="PPR" evidence="3">
    <location>
        <begin position="280"/>
        <end position="314"/>
    </location>
</feature>
<sequence>MNKLSVAVLVLGKRVVQSRSYFRSLHEIPKNLLSSAETTRVSSSKSEKDIAHLIRTNRLSEARVVFDKGEQRNALTWNSMINGYVKRREMAKARELFDKMPNRDVVSWNLMISGYVSFRGSRFLEEGRRLFDVMPERDCVSWTTMISGYAKNGRMEDALRLFNSMPQRNVVSWNAIVSGFIQNGDVASAIDCFERMPERDFASLSALVSGLVRNGVLDEASRVLVKFGKKYNGREDLVHAYNILIAGYGQRGRIEEARRLFDQIPVSNEGKQENVWFKRDIVSWNSMIMCYVKVGNIVSARKLFDQMMERDTFSWNTIISGYIHVSDMREASNLFGQMPNPDTFSWNAMITGYAQMGNLEVALDFFERMPRKNLVSWNSMIAGCEENKDYRRAIELFSGMQVEGEKPDRHTLSSVLSVSSGIVDLYLGMQIHQLITKTVIPDLPIDNALITMYSRCGAIIEAQIIFDEMKQSKNVISWNAMIGGYASHGFSAEALELFKLMKSLKVLPTHITFVSVLSACAHAGLVEEGHQHFKSMVNEYDIEPRIEHYASLVDIVGRHGQVEEAVDIIRSMPFEPDNAVWGALLGACRMHNKVELARVAAEALMKLEPESSAPYVLYNMYADAGRWDEASEVRMLMKSNKIKKPAGYSWIDSSHVYPLNVALKLAWTHPTVVTEPHPPRKTKCIAVQVASKLGQSLTTESVLEVLNLAFLDESEQVRIEAILSLPVIVLWSGLGVLTHVQEAKNFRCRDEKIQYGSMGLRLKQMNQRDISTSNANSVIEY</sequence>
<dbReference type="Pfam" id="PF01535">
    <property type="entry name" value="PPR"/>
    <property type="match status" value="9"/>
</dbReference>
<evidence type="ECO:0000256" key="3">
    <source>
        <dbReference type="PROSITE-ProRule" id="PRU00708"/>
    </source>
</evidence>
<dbReference type="PANTHER" id="PTHR47926:SF468">
    <property type="entry name" value="PENTATRICOPEPTIDE REPEAT-CONTAINING PROTEIN"/>
    <property type="match status" value="1"/>
</dbReference>
<dbReference type="PANTHER" id="PTHR47926">
    <property type="entry name" value="PENTATRICOPEPTIDE REPEAT-CONTAINING PROTEIN"/>
    <property type="match status" value="1"/>
</dbReference>
<keyword evidence="1" id="KW-0677">Repeat</keyword>
<feature type="repeat" description="PPR" evidence="3">
    <location>
        <begin position="237"/>
        <end position="271"/>
    </location>
</feature>
<dbReference type="AlphaFoldDB" id="A0AAD5J654"/>
<evidence type="ECO:0000313" key="4">
    <source>
        <dbReference type="EMBL" id="KAI9186252.1"/>
    </source>
</evidence>
<dbReference type="PROSITE" id="PS51375">
    <property type="entry name" value="PPR"/>
    <property type="match status" value="6"/>
</dbReference>